<dbReference type="Gene3D" id="2.130.10.10">
    <property type="entry name" value="YVTN repeat-like/Quinoprotein amine dehydrogenase"/>
    <property type="match status" value="1"/>
</dbReference>
<dbReference type="Proteomes" id="UP000190166">
    <property type="component" value="Unassembled WGS sequence"/>
</dbReference>
<dbReference type="InterPro" id="IPR015943">
    <property type="entry name" value="WD40/YVTN_repeat-like_dom_sf"/>
</dbReference>
<evidence type="ECO:0008006" key="3">
    <source>
        <dbReference type="Google" id="ProtNLM"/>
    </source>
</evidence>
<proteinExistence type="predicted"/>
<organism evidence="1 2">
    <name type="scientific">Chitinophaga ginsengisegetis</name>
    <dbReference type="NCBI Taxonomy" id="393003"/>
    <lineage>
        <taxon>Bacteria</taxon>
        <taxon>Pseudomonadati</taxon>
        <taxon>Bacteroidota</taxon>
        <taxon>Chitinophagia</taxon>
        <taxon>Chitinophagales</taxon>
        <taxon>Chitinophagaceae</taxon>
        <taxon>Chitinophaga</taxon>
    </lineage>
</organism>
<name>A0A1T5P8V8_9BACT</name>
<dbReference type="SUPFAM" id="SSF50969">
    <property type="entry name" value="YVTN repeat-like/Quinoprotein amine dehydrogenase"/>
    <property type="match status" value="1"/>
</dbReference>
<evidence type="ECO:0000313" key="2">
    <source>
        <dbReference type="Proteomes" id="UP000190166"/>
    </source>
</evidence>
<dbReference type="InterPro" id="IPR011044">
    <property type="entry name" value="Quino_amine_DH_bsu"/>
</dbReference>
<dbReference type="AlphaFoldDB" id="A0A1T5P8V8"/>
<dbReference type="RefSeq" id="WP_079472158.1">
    <property type="nucleotide sequence ID" value="NZ_FUZZ01000004.1"/>
</dbReference>
<dbReference type="EMBL" id="FUZZ01000004">
    <property type="protein sequence ID" value="SKD09013.1"/>
    <property type="molecule type" value="Genomic_DNA"/>
</dbReference>
<gene>
    <name evidence="1" type="ORF">SAMN05660461_4891</name>
</gene>
<protein>
    <recommendedName>
        <fullName evidence="3">WD40 repeat domain-containing protein</fullName>
    </recommendedName>
</protein>
<dbReference type="STRING" id="393003.SAMN05660461_4891"/>
<evidence type="ECO:0000313" key="1">
    <source>
        <dbReference type="EMBL" id="SKD09013.1"/>
    </source>
</evidence>
<accession>A0A1T5P8V8</accession>
<sequence length="291" mass="32227">MKNWKTLAGNGGNKLVLKNNYIIAASLHQVTVWKEDKPLLQHHTDTQQPGFPTLIGDQLYWGTGVLDLAANVRHEIPGMQEAIRTAGGQYRASHGNEYTPSVFAWAPDGSVVAVSVQWIGNPGPPPAKVLLLDKEGRLLQTLWEESNLPVAALYISDKWILAGTPQFRVFDKETFTATIIPEQLPAVRIEMTADEKQLLLLQHDHIGLWDTSTGKEMNRWKGNWNDATITPDGKYIVAVDFEGKPFLISTTAPLEQQQIDAPGAIFSVAADNERLLAFFMHGAVVRITTLL</sequence>
<reference evidence="1 2" key="1">
    <citation type="submission" date="2017-02" db="EMBL/GenBank/DDBJ databases">
        <authorList>
            <person name="Peterson S.W."/>
        </authorList>
    </citation>
    <scope>NUCLEOTIDE SEQUENCE [LARGE SCALE GENOMIC DNA]</scope>
    <source>
        <strain evidence="1 2">DSM 18108</strain>
    </source>
</reference>
<keyword evidence="2" id="KW-1185">Reference proteome</keyword>